<dbReference type="GO" id="GO:0035091">
    <property type="term" value="F:phosphatidylinositol binding"/>
    <property type="evidence" value="ECO:0007669"/>
    <property type="project" value="TreeGrafter"/>
</dbReference>
<keyword evidence="7" id="KW-1185">Reference proteome</keyword>
<feature type="compositionally biased region" description="Basic and acidic residues" evidence="5">
    <location>
        <begin position="808"/>
        <end position="829"/>
    </location>
</feature>
<feature type="compositionally biased region" description="Basic and acidic residues" evidence="5">
    <location>
        <begin position="217"/>
        <end position="231"/>
    </location>
</feature>
<keyword evidence="4" id="KW-0106">Calcium</keyword>
<comment type="similarity">
    <text evidence="2">Belongs to the PtdIns transfer protein family. PI transfer class IIA subfamily.</text>
</comment>
<proteinExistence type="inferred from homology"/>
<dbReference type="FunFam" id="3.40.50.1000:FF:000173">
    <property type="entry name" value="Membrane-associated phosphatidylinositol transfer protein 2"/>
    <property type="match status" value="1"/>
</dbReference>
<dbReference type="GO" id="GO:0008525">
    <property type="term" value="F:phosphatidylcholine transporter activity"/>
    <property type="evidence" value="ECO:0007669"/>
    <property type="project" value="TreeGrafter"/>
</dbReference>
<accession>A0A8C6NFW2</accession>
<dbReference type="Proteomes" id="UP000694405">
    <property type="component" value="Chromosome 12"/>
</dbReference>
<dbReference type="GO" id="GO:0031210">
    <property type="term" value="F:phosphatidylcholine binding"/>
    <property type="evidence" value="ECO:0007669"/>
    <property type="project" value="TreeGrafter"/>
</dbReference>
<reference evidence="6" key="3">
    <citation type="submission" date="2025-09" db="UniProtKB">
        <authorList>
            <consortium name="Ensembl"/>
        </authorList>
    </citation>
    <scope>IDENTIFICATION</scope>
</reference>
<gene>
    <name evidence="6" type="primary">LOC101873338</name>
</gene>
<dbReference type="SMART" id="SM01127">
    <property type="entry name" value="DDHD"/>
    <property type="match status" value="1"/>
</dbReference>
<feature type="region of interest" description="Disordered" evidence="5">
    <location>
        <begin position="798"/>
        <end position="835"/>
    </location>
</feature>
<dbReference type="SUPFAM" id="SSF56784">
    <property type="entry name" value="HAD-like"/>
    <property type="match status" value="1"/>
</dbReference>
<evidence type="ECO:0000256" key="1">
    <source>
        <dbReference type="ARBA" id="ARBA00004184"/>
    </source>
</evidence>
<dbReference type="Pfam" id="PF02862">
    <property type="entry name" value="DDHD"/>
    <property type="match status" value="1"/>
</dbReference>
<dbReference type="InterPro" id="IPR001666">
    <property type="entry name" value="PI_transfer"/>
</dbReference>
<reference evidence="6" key="2">
    <citation type="submission" date="2025-08" db="UniProtKB">
        <authorList>
            <consortium name="Ensembl"/>
        </authorList>
    </citation>
    <scope>IDENTIFICATION</scope>
</reference>
<comment type="subcellular location">
    <subcellularLocation>
        <location evidence="1">Endomembrane system</location>
        <topology evidence="1">Peripheral membrane protein</topology>
    </subcellularLocation>
</comment>
<sequence>HWSSSHCNHLRDESAQPLMQPSKIHVLLLVLHGGNILDSGSGDQSSKQGDVNTITTVFDTVMRVHYPAALGRIAIRLVPCPAICSEAFSLVSSLSPYSYDEGCLSNSQDHIPLAALPLLATSSPQYQEAVATVIVRANQAYSEFIRSQEGMSFNGQVCLVGDCVGGILGFDALCYSNQTVSESQNSSRRGSVVSVQVMVAPTSRHLSRSNIDIPRSNGEDPKKQLPRKRSDSSTYELDTIKQHQAFLSSLHSSVLRNDPGSRRSSSSTMLDGGNVGKFEFEITDFFLFGSPLGLVLALRKTVIPALDIFQLRPACQQVYNLFHPADPSASRLEPLLEKKFYLLPPFNIPRYQRFPLGDGNSAVLADVVQSHGAVFMESTSLSTPISAPQFRGFRRASEISIASQVSGMADSYTASNIANIAAKWWGTKRIDYALYCPDALTAFPTVALPHLFHASYWESTDVVSFLLRQVMRHENSSVLELDGKEVSVFTPSKPREKWLRKRTHVKLRNVTANHRINDTIANEDGPQTLTGRFMYGPLDMVTLTGEKVDIHIMTQPPSGEWVYFDTEISNSSGRISYVIPENRRLGIGVYPVKMVVRGDHTYADSYITVLPKGTEFVVFSIDGSFAASVSIMGSDPKVRAGAVDVVRHWQDLGYLIIYVTGRPDMQKQRVVAWLAQHNFPHGIVSFCDGLVHDPLRHKANFLKSLITDVTYGSTKDISVYSSISLPPTHIYIVGRPTKKLQSQCQFITEGYAAHLAQLEYNHRARPAKNTTRMALRKGSFGLPSQAEFLRKRNHLLRTISSQPSATGHRPERTQSQSDSDRDRDRERSQRSMSIATGCWGRSAASRLESGLLGQK</sequence>
<evidence type="ECO:0000313" key="7">
    <source>
        <dbReference type="Proteomes" id="UP000694405"/>
    </source>
</evidence>
<feature type="region of interest" description="Disordered" evidence="5">
    <location>
        <begin position="208"/>
        <end position="234"/>
    </location>
</feature>
<protein>
    <submittedName>
        <fullName evidence="6">Uncharacterized protein</fullName>
    </submittedName>
</protein>
<dbReference type="InterPro" id="IPR031315">
    <property type="entry name" value="LNS2/PITP"/>
</dbReference>
<dbReference type="PROSITE" id="PS51043">
    <property type="entry name" value="DDHD"/>
    <property type="match status" value="1"/>
</dbReference>
<accession>A0A8V5H8R0</accession>
<reference evidence="6" key="1">
    <citation type="submission" date="2020-03" db="EMBL/GenBank/DDBJ databases">
        <title>Melopsittacus undulatus (budgerigar) genome, bMelUnd1, maternal haplotype with Z.</title>
        <authorList>
            <person name="Gedman G."/>
            <person name="Mountcastle J."/>
            <person name="Haase B."/>
            <person name="Formenti G."/>
            <person name="Wright T."/>
            <person name="Apodaca J."/>
            <person name="Pelan S."/>
            <person name="Chow W."/>
            <person name="Rhie A."/>
            <person name="Howe K."/>
            <person name="Fedrigo O."/>
            <person name="Jarvis E.D."/>
        </authorList>
    </citation>
    <scope>NUCLEOTIDE SEQUENCE [LARGE SCALE GENOMIC DNA]</scope>
</reference>
<dbReference type="PANTHER" id="PTHR10658">
    <property type="entry name" value="PHOSPHATIDYLINOSITOL TRANSFER PROTEIN"/>
    <property type="match status" value="1"/>
</dbReference>
<dbReference type="InterPro" id="IPR023214">
    <property type="entry name" value="HAD_sf"/>
</dbReference>
<evidence type="ECO:0000313" key="6">
    <source>
        <dbReference type="Ensembl" id="ENSMUNP00000020770.2"/>
    </source>
</evidence>
<keyword evidence="3" id="KW-0597">Phosphoprotein</keyword>
<dbReference type="AlphaFoldDB" id="A0A8C6NFW2"/>
<evidence type="ECO:0000256" key="2">
    <source>
        <dbReference type="ARBA" id="ARBA00010316"/>
    </source>
</evidence>
<dbReference type="InterPro" id="IPR036412">
    <property type="entry name" value="HAD-like_sf"/>
</dbReference>
<evidence type="ECO:0000256" key="5">
    <source>
        <dbReference type="SAM" id="MobiDB-lite"/>
    </source>
</evidence>
<dbReference type="GO" id="GO:0008526">
    <property type="term" value="F:phosphatidylinositol transfer activity"/>
    <property type="evidence" value="ECO:0007669"/>
    <property type="project" value="TreeGrafter"/>
</dbReference>
<dbReference type="GO" id="GO:0005737">
    <property type="term" value="C:cytoplasm"/>
    <property type="evidence" value="ECO:0007669"/>
    <property type="project" value="TreeGrafter"/>
</dbReference>
<dbReference type="Pfam" id="PF24694">
    <property type="entry name" value="LNS2_PITM1-3"/>
    <property type="match status" value="1"/>
</dbReference>
<dbReference type="Ensembl" id="ENSMUNT00000023773.2">
    <property type="protein sequence ID" value="ENSMUNP00000020770.2"/>
    <property type="gene ID" value="ENSMUNG00000015664.2"/>
</dbReference>
<name>A0A8C6NFW2_MELUD</name>
<dbReference type="SMART" id="SM00775">
    <property type="entry name" value="LNS2"/>
    <property type="match status" value="1"/>
</dbReference>
<evidence type="ECO:0000256" key="4">
    <source>
        <dbReference type="ARBA" id="ARBA00022837"/>
    </source>
</evidence>
<dbReference type="Gene3D" id="3.40.50.1000">
    <property type="entry name" value="HAD superfamily/HAD-like"/>
    <property type="match status" value="1"/>
</dbReference>
<dbReference type="Pfam" id="PF24695">
    <property type="entry name" value="PITM1-3"/>
    <property type="match status" value="1"/>
</dbReference>
<dbReference type="GO" id="GO:0012505">
    <property type="term" value="C:endomembrane system"/>
    <property type="evidence" value="ECO:0007669"/>
    <property type="project" value="UniProtKB-SubCell"/>
</dbReference>
<dbReference type="InterPro" id="IPR004177">
    <property type="entry name" value="DDHD_dom"/>
</dbReference>
<organism evidence="6 7">
    <name type="scientific">Melopsittacus undulatus</name>
    <name type="common">Budgerigar</name>
    <name type="synonym">Psittacus undulatus</name>
    <dbReference type="NCBI Taxonomy" id="13146"/>
    <lineage>
        <taxon>Eukaryota</taxon>
        <taxon>Metazoa</taxon>
        <taxon>Chordata</taxon>
        <taxon>Craniata</taxon>
        <taxon>Vertebrata</taxon>
        <taxon>Euteleostomi</taxon>
        <taxon>Archelosauria</taxon>
        <taxon>Archosauria</taxon>
        <taxon>Dinosauria</taxon>
        <taxon>Saurischia</taxon>
        <taxon>Theropoda</taxon>
        <taxon>Coelurosauria</taxon>
        <taxon>Aves</taxon>
        <taxon>Neognathae</taxon>
        <taxon>Neoaves</taxon>
        <taxon>Telluraves</taxon>
        <taxon>Australaves</taxon>
        <taxon>Psittaciformes</taxon>
        <taxon>Psittaculidae</taxon>
        <taxon>Melopsittacus</taxon>
    </lineage>
</organism>
<evidence type="ECO:0000256" key="3">
    <source>
        <dbReference type="ARBA" id="ARBA00022553"/>
    </source>
</evidence>
<dbReference type="GO" id="GO:0046872">
    <property type="term" value="F:metal ion binding"/>
    <property type="evidence" value="ECO:0007669"/>
    <property type="project" value="InterPro"/>
</dbReference>
<dbReference type="PANTHER" id="PTHR10658:SF41">
    <property type="entry name" value="MEMBRANE-ASSOCIATED PHOSPHATIDYLINOSITOL TRANSFER PROTEIN 2"/>
    <property type="match status" value="1"/>
</dbReference>